<dbReference type="Proteomes" id="UP000694866">
    <property type="component" value="Unplaced"/>
</dbReference>
<organism evidence="2 3">
    <name type="scientific">Fopius arisanus</name>
    <dbReference type="NCBI Taxonomy" id="64838"/>
    <lineage>
        <taxon>Eukaryota</taxon>
        <taxon>Metazoa</taxon>
        <taxon>Ecdysozoa</taxon>
        <taxon>Arthropoda</taxon>
        <taxon>Hexapoda</taxon>
        <taxon>Insecta</taxon>
        <taxon>Pterygota</taxon>
        <taxon>Neoptera</taxon>
        <taxon>Endopterygota</taxon>
        <taxon>Hymenoptera</taxon>
        <taxon>Apocrita</taxon>
        <taxon>Ichneumonoidea</taxon>
        <taxon>Braconidae</taxon>
        <taxon>Opiinae</taxon>
        <taxon>Fopius</taxon>
    </lineage>
</organism>
<dbReference type="PANTHER" id="PTHR13464">
    <property type="entry name" value="TRANSCRIPTIONAL REGULATOR PROTEIN HCNGP"/>
    <property type="match status" value="1"/>
</dbReference>
<evidence type="ECO:0000313" key="2">
    <source>
        <dbReference type="Proteomes" id="UP000694866"/>
    </source>
</evidence>
<dbReference type="PANTHER" id="PTHR13464:SF0">
    <property type="entry name" value="SAP30-BINDING PROTEIN"/>
    <property type="match status" value="1"/>
</dbReference>
<dbReference type="AlphaFoldDB" id="A0A9R1UB24"/>
<sequence length="295" mass="32425">MSVQSVALTSLAVAYSDSEAEDDVDVDDEANTVPSQAAAPHNNQVGQPQGIVSPIFANSASNSPTIPQTNSLTAPVVNATLKNVQQLVSYDPDDSFVHHEEVTVIPDENFPNTEKKIQLLSHDESMLDDLIPPEPEGKYPPELQEKIAAFHIKMETDGLDLNGVIENRKDFKNPSIYSKLVSFCEINELGTNYSLDYFDPFKWGQESYYEELGKTQDACMEKLSKKSKAKADGTTSATKRPVGPAGDDSRRKIGKWDQVTTVNTPTKSNIVTSSAMNDKKCKVIVAFGAVRKRRL</sequence>
<evidence type="ECO:0000313" key="3">
    <source>
        <dbReference type="RefSeq" id="XP_011314879.1"/>
    </source>
</evidence>
<name>A0A9R1UB24_9HYME</name>
<feature type="region of interest" description="Disordered" evidence="1">
    <location>
        <begin position="225"/>
        <end position="258"/>
    </location>
</feature>
<keyword evidence="2" id="KW-1185">Reference proteome</keyword>
<dbReference type="RefSeq" id="XP_011314879.1">
    <property type="nucleotide sequence ID" value="XM_011316577.1"/>
</dbReference>
<dbReference type="OrthoDB" id="1714508at2759"/>
<accession>A0A9R1UB24</accession>
<proteinExistence type="predicted"/>
<evidence type="ECO:0000256" key="1">
    <source>
        <dbReference type="SAM" id="MobiDB-lite"/>
    </source>
</evidence>
<dbReference type="GO" id="GO:0005634">
    <property type="term" value="C:nucleus"/>
    <property type="evidence" value="ECO:0007669"/>
    <property type="project" value="TreeGrafter"/>
</dbReference>
<dbReference type="GeneID" id="105273884"/>
<dbReference type="InterPro" id="IPR012479">
    <property type="entry name" value="SAP30BP"/>
</dbReference>
<gene>
    <name evidence="3" type="primary">LOC105273884</name>
</gene>
<dbReference type="KEGG" id="fas:105273884"/>
<protein>
    <submittedName>
        <fullName evidence="3">SAP30-binding protein</fullName>
    </submittedName>
</protein>
<dbReference type="Pfam" id="PF07818">
    <property type="entry name" value="HCNGP"/>
    <property type="match status" value="1"/>
</dbReference>
<feature type="region of interest" description="Disordered" evidence="1">
    <location>
        <begin position="34"/>
        <end position="56"/>
    </location>
</feature>
<dbReference type="GO" id="GO:0006355">
    <property type="term" value="P:regulation of DNA-templated transcription"/>
    <property type="evidence" value="ECO:0007669"/>
    <property type="project" value="InterPro"/>
</dbReference>
<reference evidence="3" key="1">
    <citation type="submission" date="2025-08" db="UniProtKB">
        <authorList>
            <consortium name="RefSeq"/>
        </authorList>
    </citation>
    <scope>IDENTIFICATION</scope>
    <source>
        <strain evidence="3">USDA-PBARC FA_bdor</strain>
        <tissue evidence="3">Whole organism</tissue>
    </source>
</reference>